<keyword evidence="2" id="KW-1133">Transmembrane helix</keyword>
<organism evidence="4 5">
    <name type="scientific">Marasmius tenuissimus</name>
    <dbReference type="NCBI Taxonomy" id="585030"/>
    <lineage>
        <taxon>Eukaryota</taxon>
        <taxon>Fungi</taxon>
        <taxon>Dikarya</taxon>
        <taxon>Basidiomycota</taxon>
        <taxon>Agaricomycotina</taxon>
        <taxon>Agaricomycetes</taxon>
        <taxon>Agaricomycetidae</taxon>
        <taxon>Agaricales</taxon>
        <taxon>Marasmiineae</taxon>
        <taxon>Marasmiaceae</taxon>
        <taxon>Marasmius</taxon>
    </lineage>
</organism>
<evidence type="ECO:0000256" key="2">
    <source>
        <dbReference type="SAM" id="Phobius"/>
    </source>
</evidence>
<reference evidence="4 5" key="1">
    <citation type="submission" date="2024-05" db="EMBL/GenBank/DDBJ databases">
        <title>A draft genome resource for the thread blight pathogen Marasmius tenuissimus strain MS-2.</title>
        <authorList>
            <person name="Yulfo-Soto G.E."/>
            <person name="Baruah I.K."/>
            <person name="Amoako-Attah I."/>
            <person name="Bukari Y."/>
            <person name="Meinhardt L.W."/>
            <person name="Bailey B.A."/>
            <person name="Cohen S.P."/>
        </authorList>
    </citation>
    <scope>NUCLEOTIDE SEQUENCE [LARGE SCALE GENOMIC DNA]</scope>
    <source>
        <strain evidence="4 5">MS-2</strain>
    </source>
</reference>
<evidence type="ECO:0000256" key="3">
    <source>
        <dbReference type="SAM" id="SignalP"/>
    </source>
</evidence>
<keyword evidence="2" id="KW-0812">Transmembrane</keyword>
<keyword evidence="5" id="KW-1185">Reference proteome</keyword>
<gene>
    <name evidence="4" type="ORF">AAF712_000736</name>
</gene>
<evidence type="ECO:0008006" key="6">
    <source>
        <dbReference type="Google" id="ProtNLM"/>
    </source>
</evidence>
<keyword evidence="2" id="KW-0472">Membrane</keyword>
<feature type="chain" id="PRO_5045439772" description="Mid2 domain-containing protein" evidence="3">
    <location>
        <begin position="29"/>
        <end position="372"/>
    </location>
</feature>
<feature type="compositionally biased region" description="Low complexity" evidence="1">
    <location>
        <begin position="65"/>
        <end position="164"/>
    </location>
</feature>
<dbReference type="Proteomes" id="UP001437256">
    <property type="component" value="Unassembled WGS sequence"/>
</dbReference>
<accession>A0ABR3AFR0</accession>
<feature type="region of interest" description="Disordered" evidence="1">
    <location>
        <begin position="53"/>
        <end position="216"/>
    </location>
</feature>
<evidence type="ECO:0000313" key="4">
    <source>
        <dbReference type="EMBL" id="KAL0071814.1"/>
    </source>
</evidence>
<feature type="signal peptide" evidence="3">
    <location>
        <begin position="1"/>
        <end position="28"/>
    </location>
</feature>
<name>A0ABR3AFR0_9AGAR</name>
<sequence length="372" mass="37908">MLSNKTKKLTLTLVASLVFISSLSPVSATNDFQAVHRRNHGFNRLIKKRSPQILGGGIFGDSSETATTTGTPATTPATVSATTGLPVTSASTAASSPASSAPPSTSSVPSSASNSASRSASASASSASASASPSTSNSASTSASASSNSAASSPSTTTSPTTSAEGIKVTQAPEETEIVITSDGKPVTVTSTAPVAQQSDETNTQSGASSNDSGDKAKRTALTVLIVIASSVGAVLLIWTIFRKWKLARSSKFDERLQPIDWQPTNADEGIIPANRRRFSNASSFRSGVTGNGGYGATSASGHGGSDHGHRGGMEHDFTAGPTHLAPVGGYADLARGPSPGPMQELSRGPSFNRPNYDNGVPLHHQTPYGRY</sequence>
<protein>
    <recommendedName>
        <fullName evidence="6">Mid2 domain-containing protein</fullName>
    </recommendedName>
</protein>
<keyword evidence="3" id="KW-0732">Signal</keyword>
<feature type="region of interest" description="Disordered" evidence="1">
    <location>
        <begin position="327"/>
        <end position="372"/>
    </location>
</feature>
<dbReference type="EMBL" id="JBBXMP010000002">
    <property type="protein sequence ID" value="KAL0071814.1"/>
    <property type="molecule type" value="Genomic_DNA"/>
</dbReference>
<feature type="transmembrane region" description="Helical" evidence="2">
    <location>
        <begin position="221"/>
        <end position="242"/>
    </location>
</feature>
<evidence type="ECO:0000256" key="1">
    <source>
        <dbReference type="SAM" id="MobiDB-lite"/>
    </source>
</evidence>
<feature type="compositionally biased region" description="Polar residues" evidence="1">
    <location>
        <begin position="188"/>
        <end position="212"/>
    </location>
</feature>
<comment type="caution">
    <text evidence="4">The sequence shown here is derived from an EMBL/GenBank/DDBJ whole genome shotgun (WGS) entry which is preliminary data.</text>
</comment>
<evidence type="ECO:0000313" key="5">
    <source>
        <dbReference type="Proteomes" id="UP001437256"/>
    </source>
</evidence>
<proteinExistence type="predicted"/>